<keyword evidence="2" id="KW-1185">Reference proteome</keyword>
<protein>
    <submittedName>
        <fullName evidence="1">Uncharacterized protein</fullName>
    </submittedName>
</protein>
<dbReference type="AlphaFoldDB" id="A0A9N9YPQ9"/>
<dbReference type="EMBL" id="CABFNQ020000718">
    <property type="protein sequence ID" value="CAH0026171.1"/>
    <property type="molecule type" value="Genomic_DNA"/>
</dbReference>
<evidence type="ECO:0000313" key="2">
    <source>
        <dbReference type="Proteomes" id="UP000696573"/>
    </source>
</evidence>
<feature type="non-terminal residue" evidence="1">
    <location>
        <position position="350"/>
    </location>
</feature>
<comment type="caution">
    <text evidence="1">The sequence shown here is derived from an EMBL/GenBank/DDBJ whole genome shotgun (WGS) entry which is preliminary data.</text>
</comment>
<reference evidence="1" key="1">
    <citation type="submission" date="2021-10" db="EMBL/GenBank/DDBJ databases">
        <authorList>
            <person name="Piombo E."/>
        </authorList>
    </citation>
    <scope>NUCLEOTIDE SEQUENCE</scope>
</reference>
<evidence type="ECO:0000313" key="1">
    <source>
        <dbReference type="EMBL" id="CAH0026171.1"/>
    </source>
</evidence>
<accession>A0A9N9YPQ9</accession>
<proteinExistence type="predicted"/>
<dbReference type="Pfam" id="PF18951">
    <property type="entry name" value="DUF5695"/>
    <property type="match status" value="1"/>
</dbReference>
<sequence length="350" mass="39033">MGESSHEIGSLGFLASFNNIFKGRTLEDAQKLCSLSQPYIGIDAGQIRIIPIRGDGTTLVVTALTNTTSSFEAYRFLSEPYFESARYQTHEYEGIYEWQVLTKAWAEKEWAEQDPWNSPSSVIIKAGEEARFGTGIPVARSVPGYILPRDLPAKLLIQSGFKIISMITEPDNALRVTRDGLSDYTITPSDTAWGRARVLEYRDGKTQTIYYYIVKATFDAISDMGSFLTKKALFNDSSDPFLRSPSIMNYDHEEGHIRDQEPRVYLSGLSDEAGTGAYLAAFMKQIIQPNMAELDILNAFLPSITTKGLTGANGDHGTKKRPILSTGPITTYIQLRRTVYSIVFRGGIWM</sequence>
<name>A0A9N9YPQ9_9HYPO</name>
<dbReference type="Proteomes" id="UP000696573">
    <property type="component" value="Unassembled WGS sequence"/>
</dbReference>
<dbReference type="InterPro" id="IPR043750">
    <property type="entry name" value="DUF5695"/>
</dbReference>
<dbReference type="OrthoDB" id="2730619at2759"/>
<organism evidence="1 2">
    <name type="scientific">Clonostachys rhizophaga</name>
    <dbReference type="NCBI Taxonomy" id="160324"/>
    <lineage>
        <taxon>Eukaryota</taxon>
        <taxon>Fungi</taxon>
        <taxon>Dikarya</taxon>
        <taxon>Ascomycota</taxon>
        <taxon>Pezizomycotina</taxon>
        <taxon>Sordariomycetes</taxon>
        <taxon>Hypocreomycetidae</taxon>
        <taxon>Hypocreales</taxon>
        <taxon>Bionectriaceae</taxon>
        <taxon>Clonostachys</taxon>
    </lineage>
</organism>
<gene>
    <name evidence="1" type="ORF">CRHIZ90672A_00013937</name>
</gene>